<dbReference type="GO" id="GO:0005634">
    <property type="term" value="C:nucleus"/>
    <property type="evidence" value="ECO:0007669"/>
    <property type="project" value="UniProtKB-SubCell"/>
</dbReference>
<dbReference type="PANTHER" id="PTHR37534:SF49">
    <property type="entry name" value="LYSINE BIOSYNTHESIS REGULATORY PROTEIN LYS14"/>
    <property type="match status" value="1"/>
</dbReference>
<sequence>MTSVKRLTATGTIRGRPQRRATEIVVHFKPSARAYHSSTRAGRTKRARSQSPSTKDTLARWSKYDVTVRDWMFLNATVIDFELFPGVRETPKPNILYTPSTEEQLPQLNLAVDDTGNLRPLTPISASLPWNLLSLNSTESRLLEYFINFITPRCALASNPYQDILLRLAVTEARGPLMDCIMAVAANQMQIVGHGESAASALHRRDRALSALRRQVGIFESAVSDVPLGSRSIESSPLPKAGSVLKASDQLIWSAVMMCFFEISLDCPQSWKVHAEFASKLLLDEAARQPHGYVSDSHQFAAAYLSLHYTLSCSALVSQPKKYLQSSEQNGEHRESFSSGFMALQYLPSDNLFRTLTGCSKDLVTLISEVTELAQHPDIDQLRLASGQAPSTPIPVSPSTAMASLALTPTAHTGDETNCTIYLQQRRDHIERGLHMLVEKPAAGMNAHDWTDSSPSSSEGQMRHICEAKRLAALMYLYSRIDCSDPYKPHMVRLTQRIIELISGISTRTNTVLWPLFIVATLGVRPDCEDDRLVVLTKLTELQQTRQLGNVRKARQVIEDVWKARDLRASDAMRSWDILHGRLDTISLA</sequence>
<dbReference type="InterPro" id="IPR021858">
    <property type="entry name" value="Fun_TF"/>
</dbReference>
<keyword evidence="5" id="KW-0804">Transcription</keyword>
<dbReference type="AlphaFoldDB" id="S3BXD9"/>
<dbReference type="STRING" id="1262450.S3BXD9"/>
<accession>S3BXD9</accession>
<evidence type="ECO:0000256" key="3">
    <source>
        <dbReference type="ARBA" id="ARBA00023015"/>
    </source>
</evidence>
<evidence type="ECO:0000256" key="7">
    <source>
        <dbReference type="SAM" id="MobiDB-lite"/>
    </source>
</evidence>
<keyword evidence="6" id="KW-0539">Nucleus</keyword>
<dbReference type="GO" id="GO:0003700">
    <property type="term" value="F:DNA-binding transcription factor activity"/>
    <property type="evidence" value="ECO:0007669"/>
    <property type="project" value="TreeGrafter"/>
</dbReference>
<keyword evidence="4" id="KW-0238">DNA-binding</keyword>
<dbReference type="GO" id="GO:0000976">
    <property type="term" value="F:transcription cis-regulatory region binding"/>
    <property type="evidence" value="ECO:0007669"/>
    <property type="project" value="TreeGrafter"/>
</dbReference>
<name>S3BXD9_OPHP1</name>
<evidence type="ECO:0000313" key="9">
    <source>
        <dbReference type="Proteomes" id="UP000016923"/>
    </source>
</evidence>
<evidence type="ECO:0000256" key="2">
    <source>
        <dbReference type="ARBA" id="ARBA00022833"/>
    </source>
</evidence>
<dbReference type="GO" id="GO:0045944">
    <property type="term" value="P:positive regulation of transcription by RNA polymerase II"/>
    <property type="evidence" value="ECO:0007669"/>
    <property type="project" value="TreeGrafter"/>
</dbReference>
<dbReference type="PANTHER" id="PTHR37534">
    <property type="entry name" value="TRANSCRIPTIONAL ACTIVATOR PROTEIN UGA3"/>
    <property type="match status" value="1"/>
</dbReference>
<feature type="region of interest" description="Disordered" evidence="7">
    <location>
        <begin position="35"/>
        <end position="54"/>
    </location>
</feature>
<proteinExistence type="predicted"/>
<organism evidence="8 9">
    <name type="scientific">Ophiostoma piceae (strain UAMH 11346)</name>
    <name type="common">Sap stain fungus</name>
    <dbReference type="NCBI Taxonomy" id="1262450"/>
    <lineage>
        <taxon>Eukaryota</taxon>
        <taxon>Fungi</taxon>
        <taxon>Dikarya</taxon>
        <taxon>Ascomycota</taxon>
        <taxon>Pezizomycotina</taxon>
        <taxon>Sordariomycetes</taxon>
        <taxon>Sordariomycetidae</taxon>
        <taxon>Ophiostomatales</taxon>
        <taxon>Ophiostomataceae</taxon>
        <taxon>Ophiostoma</taxon>
    </lineage>
</organism>
<evidence type="ECO:0000256" key="1">
    <source>
        <dbReference type="ARBA" id="ARBA00004123"/>
    </source>
</evidence>
<dbReference type="EMBL" id="KE148162">
    <property type="protein sequence ID" value="EPE04131.1"/>
    <property type="molecule type" value="Genomic_DNA"/>
</dbReference>
<dbReference type="HOGENOM" id="CLU_015493_3_2_1"/>
<gene>
    <name evidence="8" type="ORF">F503_04646</name>
</gene>
<dbReference type="OrthoDB" id="6730379at2759"/>
<reference evidence="8 9" key="1">
    <citation type="journal article" date="2013" name="BMC Genomics">
        <title>The genome and transcriptome of the pine saprophyte Ophiostoma piceae, and a comparison with the bark beetle-associated pine pathogen Grosmannia clavigera.</title>
        <authorList>
            <person name="Haridas S."/>
            <person name="Wang Y."/>
            <person name="Lim L."/>
            <person name="Massoumi Alamouti S."/>
            <person name="Jackman S."/>
            <person name="Docking R."/>
            <person name="Robertson G."/>
            <person name="Birol I."/>
            <person name="Bohlmann J."/>
            <person name="Breuil C."/>
        </authorList>
    </citation>
    <scope>NUCLEOTIDE SEQUENCE [LARGE SCALE GENOMIC DNA]</scope>
    <source>
        <strain evidence="8 9">UAMH 11346</strain>
    </source>
</reference>
<evidence type="ECO:0000256" key="5">
    <source>
        <dbReference type="ARBA" id="ARBA00023163"/>
    </source>
</evidence>
<keyword evidence="3" id="KW-0805">Transcription regulation</keyword>
<dbReference type="Proteomes" id="UP000016923">
    <property type="component" value="Unassembled WGS sequence"/>
</dbReference>
<evidence type="ECO:0000256" key="6">
    <source>
        <dbReference type="ARBA" id="ARBA00023242"/>
    </source>
</evidence>
<dbReference type="Pfam" id="PF11951">
    <property type="entry name" value="Fungal_trans_2"/>
    <property type="match status" value="1"/>
</dbReference>
<dbReference type="eggNOG" id="ENOG502S6US">
    <property type="taxonomic scope" value="Eukaryota"/>
</dbReference>
<protein>
    <submittedName>
        <fullName evidence="8">Zn 2cys6 transcription factor</fullName>
    </submittedName>
</protein>
<dbReference type="VEuPathDB" id="FungiDB:F503_04646"/>
<evidence type="ECO:0000256" key="4">
    <source>
        <dbReference type="ARBA" id="ARBA00023125"/>
    </source>
</evidence>
<keyword evidence="2" id="KW-0862">Zinc</keyword>
<evidence type="ECO:0000313" key="8">
    <source>
        <dbReference type="EMBL" id="EPE04131.1"/>
    </source>
</evidence>
<keyword evidence="9" id="KW-1185">Reference proteome</keyword>
<comment type="subcellular location">
    <subcellularLocation>
        <location evidence="1">Nucleus</location>
    </subcellularLocation>
</comment>